<dbReference type="GO" id="GO:0009055">
    <property type="term" value="F:electron transfer activity"/>
    <property type="evidence" value="ECO:0007669"/>
    <property type="project" value="InterPro"/>
</dbReference>
<dbReference type="PANTHER" id="PTHR33546:SF1">
    <property type="entry name" value="LARGE, MULTIFUNCTIONAL SECRETED PROTEIN"/>
    <property type="match status" value="1"/>
</dbReference>
<evidence type="ECO:0000313" key="8">
    <source>
        <dbReference type="EMBL" id="PJJ83717.1"/>
    </source>
</evidence>
<evidence type="ECO:0000256" key="2">
    <source>
        <dbReference type="ARBA" id="ARBA00022723"/>
    </source>
</evidence>
<dbReference type="Proteomes" id="UP000242687">
    <property type="component" value="Unassembled WGS sequence"/>
</dbReference>
<dbReference type="PANTHER" id="PTHR33546">
    <property type="entry name" value="LARGE, MULTIFUNCTIONAL SECRETED PROTEIN-RELATED"/>
    <property type="match status" value="1"/>
</dbReference>
<dbReference type="InterPro" id="IPR011989">
    <property type="entry name" value="ARM-like"/>
</dbReference>
<dbReference type="GO" id="GO:0005507">
    <property type="term" value="F:copper ion binding"/>
    <property type="evidence" value="ECO:0007669"/>
    <property type="project" value="InterPro"/>
</dbReference>
<feature type="domain" description="DUF7133" evidence="7">
    <location>
        <begin position="272"/>
        <end position="646"/>
    </location>
</feature>
<reference evidence="8 9" key="1">
    <citation type="submission" date="2017-11" db="EMBL/GenBank/DDBJ databases">
        <title>Genomic Encyclopedia of Archaeal and Bacterial Type Strains, Phase II (KMG-II): From Individual Species to Whole Genera.</title>
        <authorList>
            <person name="Goeker M."/>
        </authorList>
    </citation>
    <scope>NUCLEOTIDE SEQUENCE [LARGE SCALE GENOMIC DNA]</scope>
    <source>
        <strain evidence="8 9">DSM 28175</strain>
    </source>
</reference>
<dbReference type="InterPro" id="IPR029062">
    <property type="entry name" value="Class_I_gatase-like"/>
</dbReference>
<evidence type="ECO:0000259" key="7">
    <source>
        <dbReference type="Pfam" id="PF23500"/>
    </source>
</evidence>
<evidence type="ECO:0000256" key="3">
    <source>
        <dbReference type="ARBA" id="ARBA00022982"/>
    </source>
</evidence>
<dbReference type="Gene3D" id="2.60.40.420">
    <property type="entry name" value="Cupredoxins - blue copper proteins"/>
    <property type="match status" value="1"/>
</dbReference>
<evidence type="ECO:0000259" key="5">
    <source>
        <dbReference type="Pfam" id="PF00127"/>
    </source>
</evidence>
<comment type="caution">
    <text evidence="8">The sequence shown here is derived from an EMBL/GenBank/DDBJ whole genome shotgun (WGS) entry which is preliminary data.</text>
</comment>
<proteinExistence type="predicted"/>
<dbReference type="SUPFAM" id="SSF49503">
    <property type="entry name" value="Cupredoxins"/>
    <property type="match status" value="1"/>
</dbReference>
<dbReference type="InterPro" id="IPR028871">
    <property type="entry name" value="BlueCu_1_BS"/>
</dbReference>
<dbReference type="Pfam" id="PF00127">
    <property type="entry name" value="Copper-bind"/>
    <property type="match status" value="1"/>
</dbReference>
<dbReference type="CDD" id="cd04233">
    <property type="entry name" value="Auracyanin"/>
    <property type="match status" value="1"/>
</dbReference>
<accession>A0A2H9VSC4</accession>
<sequence length="989" mass="109487">MKKYIALAVICLVAVISFKGTFLKSEPPRRLELLFLGHVAKNHDSEKLAEILSKEYFKSGINITYTTDVNDLNNTTLPKYDGLIVYANYDKITDSQAEALLSFVKSGKGFIPLHSASFCFRNNDEVVKLIGGQFKSHKTDSFPSVIVDKKHQITKDLQPFTTWDETYVHTKINPAIHVLTERVEGDHHEPYTWTNTYGKGRVFYTAYGHNEKTFNNPGFKKLVYNGILWAVGKDAEKNLAKLKKPQPAYTDAEIPNYEKRDPAPKLQAVTTPEESQLLTQLPVGFKMQLFAQEPQIEKPIAMAFDEKGRLWVVETVDYPNTVLENKDQGADRIKICEDTNGDGKADKFTIFADKLNLPTSIVFANGGVIVAQAPVTLFLKDTNGDDKADIREPIITGWGFNDTHAVASSLHYGFDNAIWGTVGYSGFNGTVGGKQMRISNAAFRFSPDGKWMEHVGNLSNNTWGVGFSENNDVFYSTANNSHSDYLGINQRQLATIGLPAATSILKIDGHYGVHAVTKNLRQVDVFDGFTAAAGHNLYTARNFPKEYWNRIAFVNEPTARVIHRSILERDGSGFKEQDGWSFLASADEWMAPVHSEVGPDGALWVADWYNYIIQHNPVPKGFQNGKGNAYVNPLRDRTHGRIYRVIWEGAKPSEIKKLDKNNPDDLIKGLKSDNMFWRMTAQRLIVESGNKAIAPKLYELIHDTKLDEIGLNPTAIHALWTLHGLGLLNGSNAEALTVAEGALKHPAAGVRKAAAQVLPATERTSKALLGANVLKDADLNARKDMILVLADMPQSDEVGTLLLAAQKDPANAKDKWIAMALEVGVAKHVKGAAETILAKNKESVEAEALARVPANRVQAVKIGVIQNEMKFDTKVITARAGGVVEIEFTNPDFMQHNLLILQKGSLEKVGAAADKLAQDPKGIEMNYIPKMPEVLFSTKLINPGETVKIRFRVPTEAGDYPFICSFPGHWRIMNGVLTVTPGQGPPQQR</sequence>
<dbReference type="NCBIfam" id="TIGR02604">
    <property type="entry name" value="Piru_Ver_Nterm"/>
    <property type="match status" value="1"/>
</dbReference>
<dbReference type="Gene3D" id="2.120.10.30">
    <property type="entry name" value="TolB, C-terminal domain"/>
    <property type="match status" value="1"/>
</dbReference>
<dbReference type="EMBL" id="PGFJ01000001">
    <property type="protein sequence ID" value="PJJ83717.1"/>
    <property type="molecule type" value="Genomic_DNA"/>
</dbReference>
<dbReference type="Pfam" id="PF06283">
    <property type="entry name" value="ThuA"/>
    <property type="match status" value="1"/>
</dbReference>
<dbReference type="PROSITE" id="PS00196">
    <property type="entry name" value="COPPER_BLUE"/>
    <property type="match status" value="1"/>
</dbReference>
<keyword evidence="4" id="KW-0186">Copper</keyword>
<keyword evidence="2" id="KW-0479">Metal-binding</keyword>
<evidence type="ECO:0000256" key="1">
    <source>
        <dbReference type="ARBA" id="ARBA00022448"/>
    </source>
</evidence>
<name>A0A2H9VSC4_9SPHI</name>
<evidence type="ECO:0000313" key="9">
    <source>
        <dbReference type="Proteomes" id="UP000242687"/>
    </source>
</evidence>
<keyword evidence="9" id="KW-1185">Reference proteome</keyword>
<dbReference type="RefSeq" id="WP_100339959.1">
    <property type="nucleotide sequence ID" value="NZ_PGFJ01000001.1"/>
</dbReference>
<keyword evidence="3" id="KW-0249">Electron transport</keyword>
<dbReference type="InterPro" id="IPR016024">
    <property type="entry name" value="ARM-type_fold"/>
</dbReference>
<keyword evidence="1" id="KW-0813">Transport</keyword>
<dbReference type="SUPFAM" id="SSF48371">
    <property type="entry name" value="ARM repeat"/>
    <property type="match status" value="1"/>
</dbReference>
<dbReference type="SUPFAM" id="SSF63829">
    <property type="entry name" value="Calcium-dependent phosphotriesterase"/>
    <property type="match status" value="1"/>
</dbReference>
<dbReference type="InterPro" id="IPR011042">
    <property type="entry name" value="6-blade_b-propeller_TolB-like"/>
</dbReference>
<dbReference type="Pfam" id="PF23500">
    <property type="entry name" value="DUF7133"/>
    <property type="match status" value="1"/>
</dbReference>
<feature type="domain" description="Blue (type 1) copper" evidence="5">
    <location>
        <begin position="859"/>
        <end position="979"/>
    </location>
</feature>
<dbReference type="InterPro" id="IPR029010">
    <property type="entry name" value="ThuA-like"/>
</dbReference>
<dbReference type="AlphaFoldDB" id="A0A2H9VSC4"/>
<dbReference type="InterPro" id="IPR055557">
    <property type="entry name" value="DUF7133"/>
</dbReference>
<gene>
    <name evidence="8" type="ORF">CLV57_0710</name>
</gene>
<dbReference type="Gene3D" id="3.40.50.880">
    <property type="match status" value="1"/>
</dbReference>
<evidence type="ECO:0000259" key="6">
    <source>
        <dbReference type="Pfam" id="PF06283"/>
    </source>
</evidence>
<dbReference type="InterPro" id="IPR008972">
    <property type="entry name" value="Cupredoxin"/>
</dbReference>
<dbReference type="InterPro" id="IPR000923">
    <property type="entry name" value="BlueCu_1"/>
</dbReference>
<evidence type="ECO:0000256" key="4">
    <source>
        <dbReference type="ARBA" id="ARBA00023008"/>
    </source>
</evidence>
<dbReference type="OrthoDB" id="9811395at2"/>
<dbReference type="InterPro" id="IPR013428">
    <property type="entry name" value="Membrane-bound_put_N"/>
</dbReference>
<dbReference type="SUPFAM" id="SSF52317">
    <property type="entry name" value="Class I glutamine amidotransferase-like"/>
    <property type="match status" value="1"/>
</dbReference>
<protein>
    <submittedName>
        <fullName evidence="8">Putative membrane-bound dehydrogenase-like protein</fullName>
    </submittedName>
</protein>
<dbReference type="Gene3D" id="1.25.10.10">
    <property type="entry name" value="Leucine-rich Repeat Variant"/>
    <property type="match status" value="1"/>
</dbReference>
<feature type="domain" description="ThuA-like" evidence="6">
    <location>
        <begin position="39"/>
        <end position="230"/>
    </location>
</feature>
<organism evidence="8 9">
    <name type="scientific">Mucilaginibacter auburnensis</name>
    <dbReference type="NCBI Taxonomy" id="1457233"/>
    <lineage>
        <taxon>Bacteria</taxon>
        <taxon>Pseudomonadati</taxon>
        <taxon>Bacteroidota</taxon>
        <taxon>Sphingobacteriia</taxon>
        <taxon>Sphingobacteriales</taxon>
        <taxon>Sphingobacteriaceae</taxon>
        <taxon>Mucilaginibacter</taxon>
    </lineage>
</organism>